<proteinExistence type="predicted"/>
<protein>
    <submittedName>
        <fullName evidence="2">Uncharacterized protein</fullName>
    </submittedName>
</protein>
<name>A0A0L0SFJ9_ALLM3</name>
<keyword evidence="3" id="KW-1185">Reference proteome</keyword>
<sequence>MSDTRRDQPSDPALNQENMPDEFKPIHHPYHYSGADLEKMHAHPTDTVRVADAPGHKASPHDVAQAEARSSAGHQDPQLLTGASTGTDKGAGQSA</sequence>
<evidence type="ECO:0000256" key="1">
    <source>
        <dbReference type="SAM" id="MobiDB-lite"/>
    </source>
</evidence>
<gene>
    <name evidence="2" type="ORF">AMAG_18748</name>
</gene>
<reference evidence="2 3" key="1">
    <citation type="submission" date="2009-11" db="EMBL/GenBank/DDBJ databases">
        <title>Annotation of Allomyces macrogynus ATCC 38327.</title>
        <authorList>
            <consortium name="The Broad Institute Genome Sequencing Platform"/>
            <person name="Russ C."/>
            <person name="Cuomo C."/>
            <person name="Burger G."/>
            <person name="Gray M.W."/>
            <person name="Holland P.W.H."/>
            <person name="King N."/>
            <person name="Lang F.B.F."/>
            <person name="Roger A.J."/>
            <person name="Ruiz-Trillo I."/>
            <person name="Young S.K."/>
            <person name="Zeng Q."/>
            <person name="Gargeya S."/>
            <person name="Fitzgerald M."/>
            <person name="Haas B."/>
            <person name="Abouelleil A."/>
            <person name="Alvarado L."/>
            <person name="Arachchi H.M."/>
            <person name="Berlin A."/>
            <person name="Chapman S.B."/>
            <person name="Gearin G."/>
            <person name="Goldberg J."/>
            <person name="Griggs A."/>
            <person name="Gujja S."/>
            <person name="Hansen M."/>
            <person name="Heiman D."/>
            <person name="Howarth C."/>
            <person name="Larimer J."/>
            <person name="Lui A."/>
            <person name="MacDonald P.J.P."/>
            <person name="McCowen C."/>
            <person name="Montmayeur A."/>
            <person name="Murphy C."/>
            <person name="Neiman D."/>
            <person name="Pearson M."/>
            <person name="Priest M."/>
            <person name="Roberts A."/>
            <person name="Saif S."/>
            <person name="Shea T."/>
            <person name="Sisk P."/>
            <person name="Stolte C."/>
            <person name="Sykes S."/>
            <person name="Wortman J."/>
            <person name="Nusbaum C."/>
            <person name="Birren B."/>
        </authorList>
    </citation>
    <scope>NUCLEOTIDE SEQUENCE [LARGE SCALE GENOMIC DNA]</scope>
    <source>
        <strain evidence="2 3">ATCC 38327</strain>
    </source>
</reference>
<dbReference type="EMBL" id="GG745337">
    <property type="protein sequence ID" value="KNE61145.1"/>
    <property type="molecule type" value="Genomic_DNA"/>
</dbReference>
<reference evidence="3" key="2">
    <citation type="submission" date="2009-11" db="EMBL/GenBank/DDBJ databases">
        <title>The Genome Sequence of Allomyces macrogynus strain ATCC 38327.</title>
        <authorList>
            <consortium name="The Broad Institute Genome Sequencing Platform"/>
            <person name="Russ C."/>
            <person name="Cuomo C."/>
            <person name="Shea T."/>
            <person name="Young S.K."/>
            <person name="Zeng Q."/>
            <person name="Koehrsen M."/>
            <person name="Haas B."/>
            <person name="Borodovsky M."/>
            <person name="Guigo R."/>
            <person name="Alvarado L."/>
            <person name="Berlin A."/>
            <person name="Borenstein D."/>
            <person name="Chen Z."/>
            <person name="Engels R."/>
            <person name="Freedman E."/>
            <person name="Gellesch M."/>
            <person name="Goldberg J."/>
            <person name="Griggs A."/>
            <person name="Gujja S."/>
            <person name="Heiman D."/>
            <person name="Hepburn T."/>
            <person name="Howarth C."/>
            <person name="Jen D."/>
            <person name="Larson L."/>
            <person name="Lewis B."/>
            <person name="Mehta T."/>
            <person name="Park D."/>
            <person name="Pearson M."/>
            <person name="Roberts A."/>
            <person name="Saif S."/>
            <person name="Shenoy N."/>
            <person name="Sisk P."/>
            <person name="Stolte C."/>
            <person name="Sykes S."/>
            <person name="Walk T."/>
            <person name="White J."/>
            <person name="Yandava C."/>
            <person name="Burger G."/>
            <person name="Gray M.W."/>
            <person name="Holland P.W.H."/>
            <person name="King N."/>
            <person name="Lang F.B.F."/>
            <person name="Roger A.J."/>
            <person name="Ruiz-Trillo I."/>
            <person name="Lander E."/>
            <person name="Nusbaum C."/>
        </authorList>
    </citation>
    <scope>NUCLEOTIDE SEQUENCE [LARGE SCALE GENOMIC DNA]</scope>
    <source>
        <strain evidence="3">ATCC 38327</strain>
    </source>
</reference>
<organism evidence="2 3">
    <name type="scientific">Allomyces macrogynus (strain ATCC 38327)</name>
    <name type="common">Allomyces javanicus var. macrogynus</name>
    <dbReference type="NCBI Taxonomy" id="578462"/>
    <lineage>
        <taxon>Eukaryota</taxon>
        <taxon>Fungi</taxon>
        <taxon>Fungi incertae sedis</taxon>
        <taxon>Blastocladiomycota</taxon>
        <taxon>Blastocladiomycetes</taxon>
        <taxon>Blastocladiales</taxon>
        <taxon>Blastocladiaceae</taxon>
        <taxon>Allomyces</taxon>
    </lineage>
</organism>
<accession>A0A0L0SFJ9</accession>
<dbReference type="OrthoDB" id="5550378at2759"/>
<feature type="compositionally biased region" description="Basic and acidic residues" evidence="1">
    <location>
        <begin position="36"/>
        <end position="46"/>
    </location>
</feature>
<feature type="compositionally biased region" description="Polar residues" evidence="1">
    <location>
        <begin position="81"/>
        <end position="95"/>
    </location>
</feature>
<dbReference type="Proteomes" id="UP000054350">
    <property type="component" value="Unassembled WGS sequence"/>
</dbReference>
<dbReference type="VEuPathDB" id="FungiDB:AMAG_18748"/>
<evidence type="ECO:0000313" key="2">
    <source>
        <dbReference type="EMBL" id="KNE61145.1"/>
    </source>
</evidence>
<feature type="region of interest" description="Disordered" evidence="1">
    <location>
        <begin position="1"/>
        <end position="95"/>
    </location>
</feature>
<evidence type="ECO:0000313" key="3">
    <source>
        <dbReference type="Proteomes" id="UP000054350"/>
    </source>
</evidence>
<dbReference type="AlphaFoldDB" id="A0A0L0SFJ9"/>